<comment type="subcellular location">
    <subcellularLocation>
        <location evidence="1 9 10">Nucleus</location>
    </subcellularLocation>
</comment>
<keyword evidence="8 9" id="KW-0539">Nucleus</keyword>
<dbReference type="PROSITE" id="PS50071">
    <property type="entry name" value="HOMEOBOX_2"/>
    <property type="match status" value="1"/>
</dbReference>
<evidence type="ECO:0000256" key="1">
    <source>
        <dbReference type="ARBA" id="ARBA00004123"/>
    </source>
</evidence>
<dbReference type="CDD" id="cd00086">
    <property type="entry name" value="homeodomain"/>
    <property type="match status" value="1"/>
</dbReference>
<evidence type="ECO:0000256" key="6">
    <source>
        <dbReference type="ARBA" id="ARBA00023125"/>
    </source>
</evidence>
<evidence type="ECO:0000256" key="11">
    <source>
        <dbReference type="SAM" id="MobiDB-lite"/>
    </source>
</evidence>
<comment type="similarity">
    <text evidence="2">Belongs to the paired homeobox family.</text>
</comment>
<dbReference type="Pfam" id="PF00292">
    <property type="entry name" value="PAX"/>
    <property type="match status" value="1"/>
</dbReference>
<dbReference type="CDD" id="cd00131">
    <property type="entry name" value="PAX"/>
    <property type="match status" value="1"/>
</dbReference>
<dbReference type="Gene3D" id="1.10.10.60">
    <property type="entry name" value="Homeodomain-like"/>
    <property type="match status" value="1"/>
</dbReference>
<proteinExistence type="evidence at transcript level"/>
<dbReference type="InterPro" id="IPR001523">
    <property type="entry name" value="Paired_dom"/>
</dbReference>
<evidence type="ECO:0000256" key="2">
    <source>
        <dbReference type="ARBA" id="ARBA00005733"/>
    </source>
</evidence>
<evidence type="ECO:0000256" key="4">
    <source>
        <dbReference type="ARBA" id="ARBA00022724"/>
    </source>
</evidence>
<evidence type="ECO:0000313" key="14">
    <source>
        <dbReference type="EMBL" id="BAA36346.1"/>
    </source>
</evidence>
<feature type="compositionally biased region" description="Polar residues" evidence="11">
    <location>
        <begin position="310"/>
        <end position="336"/>
    </location>
</feature>
<feature type="domain" description="Paired" evidence="13">
    <location>
        <begin position="8"/>
        <end position="134"/>
    </location>
</feature>
<evidence type="ECO:0000256" key="3">
    <source>
        <dbReference type="ARBA" id="ARBA00022473"/>
    </source>
</evidence>
<dbReference type="InterPro" id="IPR036388">
    <property type="entry name" value="WH-like_DNA-bd_sf"/>
</dbReference>
<dbReference type="Pfam" id="PF00046">
    <property type="entry name" value="Homeodomain"/>
    <property type="match status" value="1"/>
</dbReference>
<protein>
    <submittedName>
        <fullName evidence="14">Pax-2/5/8</fullName>
    </submittedName>
</protein>
<evidence type="ECO:0000259" key="12">
    <source>
        <dbReference type="PROSITE" id="PS50071"/>
    </source>
</evidence>
<keyword evidence="4" id="KW-0563">Paired box</keyword>
<evidence type="ECO:0000259" key="13">
    <source>
        <dbReference type="PROSITE" id="PS51057"/>
    </source>
</evidence>
<keyword evidence="9 10" id="KW-0371">Homeobox</keyword>
<dbReference type="PRINTS" id="PR00027">
    <property type="entry name" value="PAIREDBOX"/>
</dbReference>
<feature type="domain" description="Homeobox" evidence="12">
    <location>
        <begin position="388"/>
        <end position="442"/>
    </location>
</feature>
<dbReference type="GO" id="GO:0000981">
    <property type="term" value="F:DNA-binding transcription factor activity, RNA polymerase II-specific"/>
    <property type="evidence" value="ECO:0007669"/>
    <property type="project" value="TreeGrafter"/>
</dbReference>
<dbReference type="PROSITE" id="PS00034">
    <property type="entry name" value="PAIRED_1"/>
    <property type="match status" value="1"/>
</dbReference>
<name>O96045_9METZ</name>
<evidence type="ECO:0000256" key="10">
    <source>
        <dbReference type="RuleBase" id="RU000682"/>
    </source>
</evidence>
<dbReference type="FunFam" id="1.10.10.10:FF:000013">
    <property type="entry name" value="Paired box 8 isoform 1"/>
    <property type="match status" value="1"/>
</dbReference>
<evidence type="ECO:0000256" key="9">
    <source>
        <dbReference type="PROSITE-ProRule" id="PRU00108"/>
    </source>
</evidence>
<dbReference type="FunFam" id="1.10.10.10:FF:000003">
    <property type="entry name" value="Paired box protein Pax-6"/>
    <property type="match status" value="1"/>
</dbReference>
<organism evidence="14">
    <name type="scientific">Ephydatia fluviatilis</name>
    <dbReference type="NCBI Taxonomy" id="31330"/>
    <lineage>
        <taxon>Eukaryota</taxon>
        <taxon>Metazoa</taxon>
        <taxon>Porifera</taxon>
        <taxon>Demospongiae</taxon>
        <taxon>Heteroscleromorpha</taxon>
        <taxon>Spongillida</taxon>
        <taxon>Spongillidae</taxon>
        <taxon>Ephydatia</taxon>
    </lineage>
</organism>
<dbReference type="SMART" id="SM00389">
    <property type="entry name" value="HOX"/>
    <property type="match status" value="1"/>
</dbReference>
<keyword evidence="7" id="KW-0804">Transcription</keyword>
<sequence>MDMKGASGQGGVNQLGGLFVNGRPLPESIRRKIVELSQNGVRPCDISRQLRVSHGCVSKILGRYYETGSIKPGVIGGSKPKVATSKVVLKIEDYKQENPSIFAWEIRDRLLQDGVCDKVNVPSVSSINRIVRTRAQQRQKVSGMHDKNGGYMDSPVQYESSSGLHLGGEAYMVSPANMGIMASAGASHYQVPPANSLPFMTTVSSSQTSHLHSSPPHNMVDAFLPGAMPHPSMAAYPHHHHLPHHHHPMDGYAHHMVSTGVGQPKLTFHQGQVTAMLPQSGYAPFGYPATSITTSSVSDAVVGRGGGESLCQSPVPNQSALSPHSNNSGGLQSMSPGASPGRNKHGTVAGLENGGGGAHSPNMPTSSSDQAAMMNGSDTEAGYDDGSSEEGDNTPTLLDAQVHELERSLGDCAYPDTATVQDLACRLGLTEGQIQSWLKARQPSPAPWGHTLPSPYMSQVDMLQRQQPEHLKQRPWSTSSSLEKTMALSNGYVMQTAGQSLLSCSSTATVYTSSDHAGYPTLYNTRLSSRSDSPDSTTAYTEALSSHLPMAHYSHGTAAAWAPHTFASYSALKPSDMSGAYPMRMQPVFFKHEKLPQAV</sequence>
<keyword evidence="6 9" id="KW-0238">DNA-binding</keyword>
<dbReference type="SUPFAM" id="SSF46689">
    <property type="entry name" value="Homeodomain-like"/>
    <property type="match status" value="2"/>
</dbReference>
<dbReference type="PANTHER" id="PTHR45636:SF52">
    <property type="entry name" value="PAIRED DOMAIN-CONTAINING PROTEIN"/>
    <property type="match status" value="1"/>
</dbReference>
<dbReference type="GO" id="GO:0000978">
    <property type="term" value="F:RNA polymerase II cis-regulatory region sequence-specific DNA binding"/>
    <property type="evidence" value="ECO:0007669"/>
    <property type="project" value="TreeGrafter"/>
</dbReference>
<keyword evidence="3" id="KW-0217">Developmental protein</keyword>
<dbReference type="GO" id="GO:0005634">
    <property type="term" value="C:nucleus"/>
    <property type="evidence" value="ECO:0007669"/>
    <property type="project" value="UniProtKB-SubCell"/>
</dbReference>
<dbReference type="PROSITE" id="PS51057">
    <property type="entry name" value="PAIRED_2"/>
    <property type="match status" value="1"/>
</dbReference>
<dbReference type="PANTHER" id="PTHR45636">
    <property type="entry name" value="PAIRED BOX PROTEIN PAX-6-RELATED-RELATED"/>
    <property type="match status" value="1"/>
</dbReference>
<feature type="DNA-binding region" description="Homeobox" evidence="9">
    <location>
        <begin position="390"/>
        <end position="443"/>
    </location>
</feature>
<dbReference type="SMART" id="SM00351">
    <property type="entry name" value="PAX"/>
    <property type="match status" value="1"/>
</dbReference>
<dbReference type="EMBL" id="AB007462">
    <property type="protein sequence ID" value="BAA36346.1"/>
    <property type="molecule type" value="mRNA"/>
</dbReference>
<evidence type="ECO:0000256" key="5">
    <source>
        <dbReference type="ARBA" id="ARBA00023015"/>
    </source>
</evidence>
<dbReference type="AlphaFoldDB" id="O96045"/>
<dbReference type="Gene3D" id="1.10.10.10">
    <property type="entry name" value="Winged helix-like DNA-binding domain superfamily/Winged helix DNA-binding domain"/>
    <property type="match status" value="2"/>
</dbReference>
<keyword evidence="5" id="KW-0805">Transcription regulation</keyword>
<dbReference type="InterPro" id="IPR043565">
    <property type="entry name" value="PAX_fam"/>
</dbReference>
<dbReference type="InterPro" id="IPR009057">
    <property type="entry name" value="Homeodomain-like_sf"/>
</dbReference>
<feature type="compositionally biased region" description="Acidic residues" evidence="11">
    <location>
        <begin position="381"/>
        <end position="392"/>
    </location>
</feature>
<feature type="region of interest" description="Disordered" evidence="11">
    <location>
        <begin position="308"/>
        <end position="395"/>
    </location>
</feature>
<dbReference type="InterPro" id="IPR001356">
    <property type="entry name" value="HD"/>
</dbReference>
<accession>O96045</accession>
<reference evidence="14" key="1">
    <citation type="journal article" date="1998" name="J. Mol. Evol.">
        <title>Sponge Pax cDNA related to Pax-2/5/8 and ancient gene duplications in the Pax family.</title>
        <authorList>
            <person name="Hoshiyama D."/>
            <person name="Suga H."/>
            <person name="Iwabe N."/>
            <person name="Koyanagi M."/>
            <person name="Nikoh N."/>
            <person name="Kuma K."/>
            <person name="Matsuda F."/>
            <person name="Honjo T."/>
            <person name="Miyata T."/>
        </authorList>
    </citation>
    <scope>NUCLEOTIDE SEQUENCE</scope>
</reference>
<evidence type="ECO:0000256" key="7">
    <source>
        <dbReference type="ARBA" id="ARBA00023163"/>
    </source>
</evidence>
<dbReference type="InterPro" id="IPR043182">
    <property type="entry name" value="PAIRED_DNA-bd_dom"/>
</dbReference>
<evidence type="ECO:0000256" key="8">
    <source>
        <dbReference type="ARBA" id="ARBA00023242"/>
    </source>
</evidence>